<name>A0ABV1WEW0_9ACTN</name>
<protein>
    <submittedName>
        <fullName evidence="1">Uncharacterized protein</fullName>
    </submittedName>
</protein>
<organism evidence="1 2">
    <name type="scientific">Streptomyces carpinensis</name>
    <dbReference type="NCBI Taxonomy" id="66369"/>
    <lineage>
        <taxon>Bacteria</taxon>
        <taxon>Bacillati</taxon>
        <taxon>Actinomycetota</taxon>
        <taxon>Actinomycetes</taxon>
        <taxon>Kitasatosporales</taxon>
        <taxon>Streptomycetaceae</taxon>
        <taxon>Streptomyces</taxon>
    </lineage>
</organism>
<dbReference type="Proteomes" id="UP001458415">
    <property type="component" value="Unassembled WGS sequence"/>
</dbReference>
<evidence type="ECO:0000313" key="1">
    <source>
        <dbReference type="EMBL" id="MER6982725.1"/>
    </source>
</evidence>
<keyword evidence="2" id="KW-1185">Reference proteome</keyword>
<sequence length="125" mass="13979">MPATLTATHLESLSPTLIAGLPDVSLLLALYASEYVHERRPDLAKVAAFVVDGVNRWGLPELVHNTCHLVAFWQQCADDTATSETWAAHYERFDNRRIIHCTLTDRQFRTVRRHLTALAAEAVAA</sequence>
<reference evidence="1 2" key="1">
    <citation type="submission" date="2024-06" db="EMBL/GenBank/DDBJ databases">
        <title>The Natural Products Discovery Center: Release of the First 8490 Sequenced Strains for Exploring Actinobacteria Biosynthetic Diversity.</title>
        <authorList>
            <person name="Kalkreuter E."/>
            <person name="Kautsar S.A."/>
            <person name="Yang D."/>
            <person name="Bader C.D."/>
            <person name="Teijaro C.N."/>
            <person name="Fluegel L."/>
            <person name="Davis C.M."/>
            <person name="Simpson J.R."/>
            <person name="Lauterbach L."/>
            <person name="Steele A.D."/>
            <person name="Gui C."/>
            <person name="Meng S."/>
            <person name="Li G."/>
            <person name="Viehrig K."/>
            <person name="Ye F."/>
            <person name="Su P."/>
            <person name="Kiefer A.F."/>
            <person name="Nichols A."/>
            <person name="Cepeda A.J."/>
            <person name="Yan W."/>
            <person name="Fan B."/>
            <person name="Jiang Y."/>
            <person name="Adhikari A."/>
            <person name="Zheng C.-J."/>
            <person name="Schuster L."/>
            <person name="Cowan T.M."/>
            <person name="Smanski M.J."/>
            <person name="Chevrette M.G."/>
            <person name="De Carvalho L.P.S."/>
            <person name="Shen B."/>
        </authorList>
    </citation>
    <scope>NUCLEOTIDE SEQUENCE [LARGE SCALE GENOMIC DNA]</scope>
    <source>
        <strain evidence="1 2">NPDC000634</strain>
    </source>
</reference>
<accession>A0ABV1WEW0</accession>
<dbReference type="RefSeq" id="WP_086728135.1">
    <property type="nucleotide sequence ID" value="NZ_MUBM01000218.1"/>
</dbReference>
<evidence type="ECO:0000313" key="2">
    <source>
        <dbReference type="Proteomes" id="UP001458415"/>
    </source>
</evidence>
<comment type="caution">
    <text evidence="1">The sequence shown here is derived from an EMBL/GenBank/DDBJ whole genome shotgun (WGS) entry which is preliminary data.</text>
</comment>
<gene>
    <name evidence="1" type="ORF">ABT317_38645</name>
</gene>
<dbReference type="EMBL" id="JBEPCU010001124">
    <property type="protein sequence ID" value="MER6982725.1"/>
    <property type="molecule type" value="Genomic_DNA"/>
</dbReference>
<proteinExistence type="predicted"/>